<feature type="domain" description="Fe-containing alcohol dehydrogenase-like C-terminal" evidence="3">
    <location>
        <begin position="190"/>
        <end position="372"/>
    </location>
</feature>
<evidence type="ECO:0000313" key="4">
    <source>
        <dbReference type="EMBL" id="PGH11935.1"/>
    </source>
</evidence>
<proteinExistence type="predicted"/>
<dbReference type="GO" id="GO:0004022">
    <property type="term" value="F:alcohol dehydrogenase (NAD+) activity"/>
    <property type="evidence" value="ECO:0007669"/>
    <property type="project" value="TreeGrafter"/>
</dbReference>
<keyword evidence="1" id="KW-0560">Oxidoreductase</keyword>
<dbReference type="PANTHER" id="PTHR11496">
    <property type="entry name" value="ALCOHOL DEHYDROGENASE"/>
    <property type="match status" value="1"/>
</dbReference>
<evidence type="ECO:0000259" key="3">
    <source>
        <dbReference type="Pfam" id="PF25137"/>
    </source>
</evidence>
<organism evidence="4 5">
    <name type="scientific">Polytolypa hystricis (strain UAMH7299)</name>
    <dbReference type="NCBI Taxonomy" id="1447883"/>
    <lineage>
        <taxon>Eukaryota</taxon>
        <taxon>Fungi</taxon>
        <taxon>Dikarya</taxon>
        <taxon>Ascomycota</taxon>
        <taxon>Pezizomycotina</taxon>
        <taxon>Eurotiomycetes</taxon>
        <taxon>Eurotiomycetidae</taxon>
        <taxon>Onygenales</taxon>
        <taxon>Onygenales incertae sedis</taxon>
        <taxon>Polytolypa</taxon>
    </lineage>
</organism>
<dbReference type="AlphaFoldDB" id="A0A2B7XSK6"/>
<dbReference type="InterPro" id="IPR001670">
    <property type="entry name" value="ADH_Fe/GldA"/>
</dbReference>
<dbReference type="GO" id="GO:0046872">
    <property type="term" value="F:metal ion binding"/>
    <property type="evidence" value="ECO:0007669"/>
    <property type="project" value="InterPro"/>
</dbReference>
<dbReference type="InterPro" id="IPR056798">
    <property type="entry name" value="ADH_Fe_C"/>
</dbReference>
<dbReference type="Gene3D" id="1.20.1090.10">
    <property type="entry name" value="Dehydroquinate synthase-like - alpha domain"/>
    <property type="match status" value="1"/>
</dbReference>
<protein>
    <submittedName>
        <fullName evidence="4">Uncharacterized protein</fullName>
    </submittedName>
</protein>
<dbReference type="SUPFAM" id="SSF56796">
    <property type="entry name" value="Dehydroquinate synthase-like"/>
    <property type="match status" value="1"/>
</dbReference>
<evidence type="ECO:0000259" key="2">
    <source>
        <dbReference type="Pfam" id="PF00465"/>
    </source>
</evidence>
<dbReference type="Pfam" id="PF25137">
    <property type="entry name" value="ADH_Fe_C"/>
    <property type="match status" value="1"/>
</dbReference>
<dbReference type="PANTHER" id="PTHR11496:SF97">
    <property type="entry name" value="ALCOHOL DEHYDROGENASE IRON-TYPE_GLYCEROL DEHYDROGENASE GLDA DOMAIN-CONTAINING PROTEIN"/>
    <property type="match status" value="1"/>
</dbReference>
<dbReference type="GO" id="GO:0005739">
    <property type="term" value="C:mitochondrion"/>
    <property type="evidence" value="ECO:0007669"/>
    <property type="project" value="TreeGrafter"/>
</dbReference>
<dbReference type="Proteomes" id="UP000224634">
    <property type="component" value="Unassembled WGS sequence"/>
</dbReference>
<evidence type="ECO:0000256" key="1">
    <source>
        <dbReference type="ARBA" id="ARBA00023002"/>
    </source>
</evidence>
<dbReference type="InterPro" id="IPR039697">
    <property type="entry name" value="Alcohol_dehydrogenase_Fe"/>
</dbReference>
<keyword evidence="5" id="KW-1185">Reference proteome</keyword>
<dbReference type="EMBL" id="PDNA01000125">
    <property type="protein sequence ID" value="PGH11935.1"/>
    <property type="molecule type" value="Genomic_DNA"/>
</dbReference>
<dbReference type="CDD" id="cd08192">
    <property type="entry name" value="MAR-like"/>
    <property type="match status" value="1"/>
</dbReference>
<gene>
    <name evidence="4" type="ORF">AJ80_06900</name>
</gene>
<dbReference type="Pfam" id="PF00465">
    <property type="entry name" value="Fe-ADH"/>
    <property type="match status" value="1"/>
</dbReference>
<dbReference type="STRING" id="1447883.A0A2B7XSK6"/>
<sequence length="394" mass="42217">MTLPTHKAGSVDTSMAGSYRASPVKYMTYGRGSTSSLPNIVSELSVTKAYIITGQSLNKKTPVIRNIESILGSIHAGTFSNIGQHSPIAGILEATSRVREAGADVLISVGGGSPIDAAKSIAYHIHQKTGKWIPSIAVPTTLSVAETTQNAGYTNEYGHKVAVSNPELVPKAVIYDGDIALHTPLRLWTSTGMRALDHAVEFQYHPLAPEIPTRRLALESIRDLFTYLPISHQNPEDADARQSLFLAAYSALFPLLFSGSVGLSHSIGHAIGASYGIPHGITSCLSLAPTVHLKADTQPEEAKLIARIVPYLGKQSTGEAKKDAHVVGDAIAELVETLGLKSSLTEYNVPPGDEEAIARRALRGGDDHPDFKARKSKQRVFILRSVRLFVSSIC</sequence>
<accession>A0A2B7XSK6</accession>
<reference evidence="4 5" key="1">
    <citation type="submission" date="2017-10" db="EMBL/GenBank/DDBJ databases">
        <title>Comparative genomics in systemic dimorphic fungi from Ajellomycetaceae.</title>
        <authorList>
            <person name="Munoz J.F."/>
            <person name="Mcewen J.G."/>
            <person name="Clay O.K."/>
            <person name="Cuomo C.A."/>
        </authorList>
    </citation>
    <scope>NUCLEOTIDE SEQUENCE [LARGE SCALE GENOMIC DNA]</scope>
    <source>
        <strain evidence="4 5">UAMH7299</strain>
    </source>
</reference>
<dbReference type="Gene3D" id="3.40.50.1970">
    <property type="match status" value="1"/>
</dbReference>
<feature type="domain" description="Alcohol dehydrogenase iron-type/glycerol dehydrogenase GldA" evidence="2">
    <location>
        <begin position="28"/>
        <end position="176"/>
    </location>
</feature>
<evidence type="ECO:0000313" key="5">
    <source>
        <dbReference type="Proteomes" id="UP000224634"/>
    </source>
</evidence>
<dbReference type="OrthoDB" id="339764at2759"/>
<comment type="caution">
    <text evidence="4">The sequence shown here is derived from an EMBL/GenBank/DDBJ whole genome shotgun (WGS) entry which is preliminary data.</text>
</comment>
<name>A0A2B7XSK6_POLH7</name>